<dbReference type="SUPFAM" id="SSF52540">
    <property type="entry name" value="P-loop containing nucleoside triphosphate hydrolases"/>
    <property type="match status" value="1"/>
</dbReference>
<sequence length="193" mass="22060">TENTKVFRTPMSTGRYSGEMSAITEMFTLRFQDLDEDDLFDIMRINEKWTTLRDIVREVLQKTGGKRDLKDFLESVEKLSPDKRGKISGRVALLRSIKEIFSHRTTDISEYLGPGQLSVLDLSGLDQDVTSYFTLRVLEEIYDRKVSGEFKLPVFVFIEEAHNFVGIENSGKLPLLIKKIAGEGRKFGVFLVV</sequence>
<reference evidence="2" key="1">
    <citation type="submission" date="2013-08" db="EMBL/GenBank/DDBJ databases">
        <authorList>
            <person name="Mendez C."/>
            <person name="Richter M."/>
            <person name="Ferrer M."/>
            <person name="Sanchez J."/>
        </authorList>
    </citation>
    <scope>NUCLEOTIDE SEQUENCE</scope>
</reference>
<dbReference type="PANTHER" id="PTHR42957:SF1">
    <property type="entry name" value="HELICASE MJ1565-RELATED"/>
    <property type="match status" value="1"/>
</dbReference>
<dbReference type="EMBL" id="AUZX01004763">
    <property type="protein sequence ID" value="EQD69923.1"/>
    <property type="molecule type" value="Genomic_DNA"/>
</dbReference>
<dbReference type="InterPro" id="IPR008571">
    <property type="entry name" value="HerA-like"/>
</dbReference>
<feature type="non-terminal residue" evidence="2">
    <location>
        <position position="1"/>
    </location>
</feature>
<gene>
    <name evidence="2" type="ORF">B1A_06571</name>
</gene>
<feature type="domain" description="Helicase HerA central" evidence="1">
    <location>
        <begin position="11"/>
        <end position="141"/>
    </location>
</feature>
<dbReference type="InterPro" id="IPR027417">
    <property type="entry name" value="P-loop_NTPase"/>
</dbReference>
<accession>T1BMU0</accession>
<dbReference type="PANTHER" id="PTHR42957">
    <property type="entry name" value="HELICASE MJ1565-RELATED"/>
    <property type="match status" value="1"/>
</dbReference>
<reference evidence="2" key="2">
    <citation type="journal article" date="2014" name="ISME J.">
        <title>Microbial stratification in low pH oxic and suboxic macroscopic growths along an acid mine drainage.</title>
        <authorList>
            <person name="Mendez-Garcia C."/>
            <person name="Mesa V."/>
            <person name="Sprenger R.R."/>
            <person name="Richter M."/>
            <person name="Diez M.S."/>
            <person name="Solano J."/>
            <person name="Bargiela R."/>
            <person name="Golyshina O.V."/>
            <person name="Manteca A."/>
            <person name="Ramos J.L."/>
            <person name="Gallego J.R."/>
            <person name="Llorente I."/>
            <person name="Martins Dos Santos V.A."/>
            <person name="Jensen O.N."/>
            <person name="Pelaez A.I."/>
            <person name="Sanchez J."/>
            <person name="Ferrer M."/>
        </authorList>
    </citation>
    <scope>NUCLEOTIDE SEQUENCE</scope>
</reference>
<name>T1BMU0_9ZZZZ</name>
<dbReference type="AlphaFoldDB" id="T1BMU0"/>
<proteinExistence type="predicted"/>
<dbReference type="Pfam" id="PF01935">
    <property type="entry name" value="DUF87"/>
    <property type="match status" value="1"/>
</dbReference>
<organism evidence="2">
    <name type="scientific">mine drainage metagenome</name>
    <dbReference type="NCBI Taxonomy" id="410659"/>
    <lineage>
        <taxon>unclassified sequences</taxon>
        <taxon>metagenomes</taxon>
        <taxon>ecological metagenomes</taxon>
    </lineage>
</organism>
<dbReference type="InterPro" id="IPR002789">
    <property type="entry name" value="HerA_central"/>
</dbReference>
<dbReference type="Gene3D" id="3.40.50.300">
    <property type="entry name" value="P-loop containing nucleotide triphosphate hydrolases"/>
    <property type="match status" value="1"/>
</dbReference>
<evidence type="ECO:0000259" key="1">
    <source>
        <dbReference type="Pfam" id="PF01935"/>
    </source>
</evidence>
<feature type="non-terminal residue" evidence="2">
    <location>
        <position position="193"/>
    </location>
</feature>
<evidence type="ECO:0000313" key="2">
    <source>
        <dbReference type="EMBL" id="EQD69923.1"/>
    </source>
</evidence>
<comment type="caution">
    <text evidence="2">The sequence shown here is derived from an EMBL/GenBank/DDBJ whole genome shotgun (WGS) entry which is preliminary data.</text>
</comment>
<protein>
    <submittedName>
        <fullName evidence="2">Protein containing DUF87</fullName>
    </submittedName>
</protein>